<evidence type="ECO:0000313" key="8">
    <source>
        <dbReference type="EMBL" id="AAS52390.1"/>
    </source>
</evidence>
<evidence type="ECO:0000256" key="1">
    <source>
        <dbReference type="ARBA" id="ARBA00004141"/>
    </source>
</evidence>
<dbReference type="InParanoid" id="Q758P7"/>
<accession>Q758P7</accession>
<evidence type="ECO:0000256" key="3">
    <source>
        <dbReference type="ARBA" id="ARBA00022496"/>
    </source>
</evidence>
<dbReference type="PANTHER" id="PTHR31632:SF2">
    <property type="entry name" value="PLASMA MEMBRANE IRON PERMEASE"/>
    <property type="match status" value="1"/>
</dbReference>
<evidence type="ECO:0000256" key="5">
    <source>
        <dbReference type="ARBA" id="ARBA00022989"/>
    </source>
</evidence>
<dbReference type="HOGENOM" id="CLU_046738_1_1_1"/>
<dbReference type="OrthoDB" id="4364at2759"/>
<dbReference type="STRING" id="284811.Q758P7"/>
<comment type="similarity">
    <text evidence="2">Belongs to the oxidase-dependent Fe transporter (OFeT) (TC 9.A.10.1) family.</text>
</comment>
<feature type="transmembrane region" description="Helical" evidence="7">
    <location>
        <begin position="181"/>
        <end position="203"/>
    </location>
</feature>
<dbReference type="AlphaFoldDB" id="Q758P7"/>
<dbReference type="OMA" id="NEWNKIV"/>
<dbReference type="GeneID" id="4620742"/>
<sequence length="366" mass="40893">MSEKVFNVAVFFVVFRECLEAAVIVSVLLSFVNQSLGTNSPALRKKLWWQVWLGVALGFLVCLIIGGAMIGVYYRYNSDIYGKSEDLWEAIFCFIATIMISVMGLPMLRISKLQTKWRVKLAQALLEVPERKRDRFRFGALMKRYAMFLLPCITVLREGLEAIVFVAGVGATSQGAAASSYPLPVIVGLIAGAAVGTLLYYGASRSSMQIFLIFSTCLLYLIAAGLCSRGAWYAETYRFNMATGGDASESGSGNGSYNILQTVYHINCCNPSLDKGWDIFNALLGWQNTGYLASILAYNLYWLVIIAIVSLMIYDERRGHLPFTRHRLRDLNPLRRRRKELSAAEQDELFERAGRLGFEPDGRVAN</sequence>
<keyword evidence="5 7" id="KW-1133">Transmembrane helix</keyword>
<evidence type="ECO:0000256" key="6">
    <source>
        <dbReference type="ARBA" id="ARBA00023136"/>
    </source>
</evidence>
<keyword evidence="3" id="KW-0813">Transport</keyword>
<keyword evidence="4 7" id="KW-0812">Transmembrane</keyword>
<feature type="transmembrane region" description="Helical" evidence="7">
    <location>
        <begin position="291"/>
        <end position="314"/>
    </location>
</feature>
<keyword evidence="6 7" id="KW-0472">Membrane</keyword>
<dbReference type="eggNOG" id="ENOG502QQWE">
    <property type="taxonomic scope" value="Eukaryota"/>
</dbReference>
<dbReference type="EMBL" id="AE016818">
    <property type="protein sequence ID" value="AAS52390.1"/>
    <property type="molecule type" value="Genomic_DNA"/>
</dbReference>
<dbReference type="GO" id="GO:0033573">
    <property type="term" value="C:high-affinity iron permease complex"/>
    <property type="evidence" value="ECO:0000318"/>
    <property type="project" value="GO_Central"/>
</dbReference>
<feature type="transmembrane region" description="Helical" evidence="7">
    <location>
        <begin position="87"/>
        <end position="108"/>
    </location>
</feature>
<proteinExistence type="inferred from homology"/>
<feature type="transmembrane region" description="Helical" evidence="7">
    <location>
        <begin position="145"/>
        <end position="169"/>
    </location>
</feature>
<reference evidence="8 9" key="1">
    <citation type="journal article" date="2004" name="Science">
        <title>The Ashbya gossypii genome as a tool for mapping the ancient Saccharomyces cerevisiae genome.</title>
        <authorList>
            <person name="Dietrich F.S."/>
            <person name="Voegeli S."/>
            <person name="Brachat S."/>
            <person name="Lerch A."/>
            <person name="Gates K."/>
            <person name="Steiner S."/>
            <person name="Mohr C."/>
            <person name="Pohlmann R."/>
            <person name="Luedi P."/>
            <person name="Choi S."/>
            <person name="Wing R.A."/>
            <person name="Flavier A."/>
            <person name="Gaffney T.D."/>
            <person name="Philippsen P."/>
        </authorList>
    </citation>
    <scope>NUCLEOTIDE SEQUENCE [LARGE SCALE GENOMIC DNA]</scope>
    <source>
        <strain evidence="9">ATCC 10895 / CBS 109.51 / FGSC 9923 / NRRL Y-1056</strain>
    </source>
</reference>
<feature type="transmembrane region" description="Helical" evidence="7">
    <location>
        <begin position="6"/>
        <end position="31"/>
    </location>
</feature>
<keyword evidence="3" id="KW-0406">Ion transport</keyword>
<evidence type="ECO:0000256" key="2">
    <source>
        <dbReference type="ARBA" id="ARBA00008333"/>
    </source>
</evidence>
<keyword evidence="9" id="KW-1185">Reference proteome</keyword>
<organism evidence="8 9">
    <name type="scientific">Eremothecium gossypii (strain ATCC 10895 / CBS 109.51 / FGSC 9923 / NRRL Y-1056)</name>
    <name type="common">Yeast</name>
    <name type="synonym">Ashbya gossypii</name>
    <dbReference type="NCBI Taxonomy" id="284811"/>
    <lineage>
        <taxon>Eukaryota</taxon>
        <taxon>Fungi</taxon>
        <taxon>Dikarya</taxon>
        <taxon>Ascomycota</taxon>
        <taxon>Saccharomycotina</taxon>
        <taxon>Saccharomycetes</taxon>
        <taxon>Saccharomycetales</taxon>
        <taxon>Saccharomycetaceae</taxon>
        <taxon>Eremothecium</taxon>
    </lineage>
</organism>
<feature type="transmembrane region" description="Helical" evidence="7">
    <location>
        <begin position="210"/>
        <end position="232"/>
    </location>
</feature>
<dbReference type="Pfam" id="PF03239">
    <property type="entry name" value="FTR1"/>
    <property type="match status" value="1"/>
</dbReference>
<evidence type="ECO:0000256" key="4">
    <source>
        <dbReference type="ARBA" id="ARBA00022692"/>
    </source>
</evidence>
<gene>
    <name evidence="8" type="ORF">AGOS_AEL294C</name>
</gene>
<dbReference type="GO" id="GO:0034755">
    <property type="term" value="P:iron ion transmembrane transport"/>
    <property type="evidence" value="ECO:0000318"/>
    <property type="project" value="GO_Central"/>
</dbReference>
<name>Q758P7_EREGS</name>
<dbReference type="GO" id="GO:0015093">
    <property type="term" value="F:ferrous iron transmembrane transporter activity"/>
    <property type="evidence" value="ECO:0000318"/>
    <property type="project" value="GO_Central"/>
</dbReference>
<dbReference type="PANTHER" id="PTHR31632">
    <property type="entry name" value="IRON TRANSPORTER FTH1"/>
    <property type="match status" value="1"/>
</dbReference>
<reference evidence="9" key="2">
    <citation type="journal article" date="2013" name="G3 (Bethesda)">
        <title>Genomes of Ashbya fungi isolated from insects reveal four mating-type loci, numerous translocations, lack of transposons, and distinct gene duplications.</title>
        <authorList>
            <person name="Dietrich F.S."/>
            <person name="Voegeli S."/>
            <person name="Kuo S."/>
            <person name="Philippsen P."/>
        </authorList>
    </citation>
    <scope>GENOME REANNOTATION</scope>
    <source>
        <strain evidence="9">ATCC 10895 / CBS 109.51 / FGSC 9923 / NRRL Y-1056</strain>
    </source>
</reference>
<dbReference type="Proteomes" id="UP000000591">
    <property type="component" value="Chromosome V"/>
</dbReference>
<protein>
    <submittedName>
        <fullName evidence="8">AEL294Cp</fullName>
    </submittedName>
</protein>
<dbReference type="InterPro" id="IPR004923">
    <property type="entry name" value="FTR1/Fip1/EfeU"/>
</dbReference>
<comment type="subcellular location">
    <subcellularLocation>
        <location evidence="1">Membrane</location>
        <topology evidence="1">Multi-pass membrane protein</topology>
    </subcellularLocation>
</comment>
<evidence type="ECO:0000256" key="7">
    <source>
        <dbReference type="SAM" id="Phobius"/>
    </source>
</evidence>
<feature type="transmembrane region" description="Helical" evidence="7">
    <location>
        <begin position="51"/>
        <end position="75"/>
    </location>
</feature>
<keyword evidence="3" id="KW-0410">Iron transport</keyword>
<dbReference type="KEGG" id="ago:AGOS_AEL294C"/>
<evidence type="ECO:0000313" key="9">
    <source>
        <dbReference type="Proteomes" id="UP000000591"/>
    </source>
</evidence>
<dbReference type="GO" id="GO:0005886">
    <property type="term" value="C:plasma membrane"/>
    <property type="evidence" value="ECO:0000318"/>
    <property type="project" value="GO_Central"/>
</dbReference>
<dbReference type="RefSeq" id="NP_984566.1">
    <property type="nucleotide sequence ID" value="NM_209919.1"/>
</dbReference>
<keyword evidence="3" id="KW-0408">Iron</keyword>